<feature type="compositionally biased region" description="Low complexity" evidence="1">
    <location>
        <begin position="95"/>
        <end position="141"/>
    </location>
</feature>
<protein>
    <submittedName>
        <fullName evidence="2">Uncharacterized protein</fullName>
    </submittedName>
</protein>
<feature type="region of interest" description="Disordered" evidence="1">
    <location>
        <begin position="1"/>
        <end position="23"/>
    </location>
</feature>
<dbReference type="AlphaFoldDB" id="A0A9P8PFI8"/>
<dbReference type="EMBL" id="JAEUBE010000084">
    <property type="protein sequence ID" value="KAH3671102.1"/>
    <property type="molecule type" value="Genomic_DNA"/>
</dbReference>
<feature type="region of interest" description="Disordered" evidence="1">
    <location>
        <begin position="82"/>
        <end position="141"/>
    </location>
</feature>
<evidence type="ECO:0000313" key="3">
    <source>
        <dbReference type="Proteomes" id="UP000769157"/>
    </source>
</evidence>
<dbReference type="RefSeq" id="XP_046064470.1">
    <property type="nucleotide sequence ID" value="XM_046208949.1"/>
</dbReference>
<gene>
    <name evidence="2" type="ORF">OGAPHI_000813</name>
</gene>
<accession>A0A9P8PFI8</accession>
<organism evidence="2 3">
    <name type="scientific">Ogataea philodendri</name>
    <dbReference type="NCBI Taxonomy" id="1378263"/>
    <lineage>
        <taxon>Eukaryota</taxon>
        <taxon>Fungi</taxon>
        <taxon>Dikarya</taxon>
        <taxon>Ascomycota</taxon>
        <taxon>Saccharomycotina</taxon>
        <taxon>Pichiomycetes</taxon>
        <taxon>Pichiales</taxon>
        <taxon>Pichiaceae</taxon>
        <taxon>Ogataea</taxon>
    </lineage>
</organism>
<evidence type="ECO:0000256" key="1">
    <source>
        <dbReference type="SAM" id="MobiDB-lite"/>
    </source>
</evidence>
<sequence length="141" mass="14816">MGPSTGPLPASSTPRMTGSLGAASTARGTGEQYVFVALLTGNGTDGNRRFSNKLVSSIRVTQNLRYFFKTWCSFDRLCLWSSSSSSSESLDDASEPSSSHFCRSSMSTISSSSSSASTYSTSPTSDSSSMSDSNSTSSFES</sequence>
<keyword evidence="3" id="KW-1185">Reference proteome</keyword>
<reference evidence="2" key="2">
    <citation type="submission" date="2021-01" db="EMBL/GenBank/DDBJ databases">
        <authorList>
            <person name="Schikora-Tamarit M.A."/>
        </authorList>
    </citation>
    <scope>NUCLEOTIDE SEQUENCE</scope>
    <source>
        <strain evidence="2">CBS6075</strain>
    </source>
</reference>
<reference evidence="2" key="1">
    <citation type="journal article" date="2021" name="Open Biol.">
        <title>Shared evolutionary footprints suggest mitochondrial oxidative damage underlies multiple complex I losses in fungi.</title>
        <authorList>
            <person name="Schikora-Tamarit M.A."/>
            <person name="Marcet-Houben M."/>
            <person name="Nosek J."/>
            <person name="Gabaldon T."/>
        </authorList>
    </citation>
    <scope>NUCLEOTIDE SEQUENCE</scope>
    <source>
        <strain evidence="2">CBS6075</strain>
    </source>
</reference>
<comment type="caution">
    <text evidence="2">The sequence shown here is derived from an EMBL/GenBank/DDBJ whole genome shotgun (WGS) entry which is preliminary data.</text>
</comment>
<proteinExistence type="predicted"/>
<dbReference type="Proteomes" id="UP000769157">
    <property type="component" value="Unassembled WGS sequence"/>
</dbReference>
<dbReference type="GeneID" id="70232781"/>
<evidence type="ECO:0000313" key="2">
    <source>
        <dbReference type="EMBL" id="KAH3671102.1"/>
    </source>
</evidence>
<name>A0A9P8PFI8_9ASCO</name>